<keyword evidence="2" id="KW-1185">Reference proteome</keyword>
<evidence type="ECO:0000313" key="2">
    <source>
        <dbReference type="Proteomes" id="UP001419268"/>
    </source>
</evidence>
<gene>
    <name evidence="1" type="ORF">Scep_029788</name>
</gene>
<dbReference type="EMBL" id="JBBNAG010000013">
    <property type="protein sequence ID" value="KAK9083317.1"/>
    <property type="molecule type" value="Genomic_DNA"/>
</dbReference>
<dbReference type="PANTHER" id="PTHR35046:SF18">
    <property type="entry name" value="RNA-DIRECTED DNA POLYMERASE"/>
    <property type="match status" value="1"/>
</dbReference>
<dbReference type="AlphaFoldDB" id="A0AAP0E1Z6"/>
<comment type="caution">
    <text evidence="1">The sequence shown here is derived from an EMBL/GenBank/DDBJ whole genome shotgun (WGS) entry which is preliminary data.</text>
</comment>
<protein>
    <submittedName>
        <fullName evidence="1">Uncharacterized protein</fullName>
    </submittedName>
</protein>
<dbReference type="PANTHER" id="PTHR35046">
    <property type="entry name" value="ZINC KNUCKLE (CCHC-TYPE) FAMILY PROTEIN"/>
    <property type="match status" value="1"/>
</dbReference>
<organism evidence="1 2">
    <name type="scientific">Stephania cephalantha</name>
    <dbReference type="NCBI Taxonomy" id="152367"/>
    <lineage>
        <taxon>Eukaryota</taxon>
        <taxon>Viridiplantae</taxon>
        <taxon>Streptophyta</taxon>
        <taxon>Embryophyta</taxon>
        <taxon>Tracheophyta</taxon>
        <taxon>Spermatophyta</taxon>
        <taxon>Magnoliopsida</taxon>
        <taxon>Ranunculales</taxon>
        <taxon>Menispermaceae</taxon>
        <taxon>Menispermoideae</taxon>
        <taxon>Cissampelideae</taxon>
        <taxon>Stephania</taxon>
    </lineage>
</organism>
<name>A0AAP0E1Z6_9MAGN</name>
<sequence length="159" mass="18058">MDACHLLLGRPWQFDMGVVHDGITNKYTLMFKGLKIVLVPAKDPKEVKPTKESSSLLSLARFEDALQDSEVVYILIGNEVDRDVDVPEAAIPIVKEYCDVFPDEMPEGLLPLRDIQHRIDLEPGVSLPNIPHYRIVPVSMRSCADRLKSYWRRDSSVKV</sequence>
<evidence type="ECO:0000313" key="1">
    <source>
        <dbReference type="EMBL" id="KAK9083317.1"/>
    </source>
</evidence>
<reference evidence="1 2" key="1">
    <citation type="submission" date="2024-01" db="EMBL/GenBank/DDBJ databases">
        <title>Genome assemblies of Stephania.</title>
        <authorList>
            <person name="Yang L."/>
        </authorList>
    </citation>
    <scope>NUCLEOTIDE SEQUENCE [LARGE SCALE GENOMIC DNA]</scope>
    <source>
        <strain evidence="1">JXDWG</strain>
        <tissue evidence="1">Leaf</tissue>
    </source>
</reference>
<proteinExistence type="predicted"/>
<dbReference type="Proteomes" id="UP001419268">
    <property type="component" value="Unassembled WGS sequence"/>
</dbReference>
<accession>A0AAP0E1Z6</accession>